<organism evidence="4 5">
    <name type="scientific">Qipengyuania gelatinilytica</name>
    <dbReference type="NCBI Taxonomy" id="2867231"/>
    <lineage>
        <taxon>Bacteria</taxon>
        <taxon>Pseudomonadati</taxon>
        <taxon>Pseudomonadota</taxon>
        <taxon>Alphaproteobacteria</taxon>
        <taxon>Sphingomonadales</taxon>
        <taxon>Erythrobacteraceae</taxon>
        <taxon>Qipengyuania</taxon>
    </lineage>
</organism>
<evidence type="ECO:0000313" key="4">
    <source>
        <dbReference type="EMBL" id="QZD94775.1"/>
    </source>
</evidence>
<name>A0ABX9A0I0_9SPHN</name>
<evidence type="ECO:0000256" key="1">
    <source>
        <dbReference type="ARBA" id="ARBA00022801"/>
    </source>
</evidence>
<keyword evidence="2" id="KW-0732">Signal</keyword>
<dbReference type="EMBL" id="CP081294">
    <property type="protein sequence ID" value="QZD94775.1"/>
    <property type="molecule type" value="Genomic_DNA"/>
</dbReference>
<reference evidence="4 5" key="1">
    <citation type="submission" date="2021-08" db="EMBL/GenBank/DDBJ databases">
        <title>Comparative Genomics Analysis of the Genus Qipengyuania Reveals Extensive Genetic Diversity and Metabolic Versatility, Including the Description of Fifteen Novel Species.</title>
        <authorList>
            <person name="Liu Y."/>
        </authorList>
    </citation>
    <scope>NUCLEOTIDE SEQUENCE [LARGE SCALE GENOMIC DNA]</scope>
    <source>
        <strain evidence="4 5">1NDH1</strain>
    </source>
</reference>
<feature type="signal peptide" evidence="2">
    <location>
        <begin position="1"/>
        <end position="25"/>
    </location>
</feature>
<dbReference type="InterPro" id="IPR001375">
    <property type="entry name" value="Peptidase_S9_cat"/>
</dbReference>
<accession>A0ABX9A0I0</accession>
<gene>
    <name evidence="4" type="ORF">K3136_11895</name>
</gene>
<evidence type="ECO:0000256" key="2">
    <source>
        <dbReference type="SAM" id="SignalP"/>
    </source>
</evidence>
<dbReference type="RefSeq" id="WP_221430518.1">
    <property type="nucleotide sequence ID" value="NZ_CP081294.1"/>
</dbReference>
<dbReference type="PANTHER" id="PTHR42776">
    <property type="entry name" value="SERINE PEPTIDASE S9 FAMILY MEMBER"/>
    <property type="match status" value="1"/>
</dbReference>
<feature type="chain" id="PRO_5045266283" evidence="2">
    <location>
        <begin position="26"/>
        <end position="663"/>
    </location>
</feature>
<keyword evidence="5" id="KW-1185">Reference proteome</keyword>
<protein>
    <submittedName>
        <fullName evidence="4">Prolyl oligopeptidase family serine peptidase</fullName>
    </submittedName>
</protein>
<dbReference type="Gene3D" id="3.40.50.1820">
    <property type="entry name" value="alpha/beta hydrolase"/>
    <property type="match status" value="1"/>
</dbReference>
<keyword evidence="1" id="KW-0378">Hydrolase</keyword>
<feature type="domain" description="Peptidase S9 prolyl oligopeptidase catalytic" evidence="3">
    <location>
        <begin position="458"/>
        <end position="656"/>
    </location>
</feature>
<dbReference type="Pfam" id="PF00326">
    <property type="entry name" value="Peptidase_S9"/>
    <property type="match status" value="1"/>
</dbReference>
<evidence type="ECO:0000313" key="5">
    <source>
        <dbReference type="Proteomes" id="UP000824321"/>
    </source>
</evidence>
<dbReference type="Proteomes" id="UP000824321">
    <property type="component" value="Chromosome"/>
</dbReference>
<evidence type="ECO:0000259" key="3">
    <source>
        <dbReference type="Pfam" id="PF00326"/>
    </source>
</evidence>
<dbReference type="SUPFAM" id="SSF53474">
    <property type="entry name" value="alpha/beta-Hydrolases"/>
    <property type="match status" value="1"/>
</dbReference>
<dbReference type="PANTHER" id="PTHR42776:SF27">
    <property type="entry name" value="DIPEPTIDYL PEPTIDASE FAMILY MEMBER 6"/>
    <property type="match status" value="1"/>
</dbReference>
<dbReference type="InterPro" id="IPR029058">
    <property type="entry name" value="AB_hydrolase_fold"/>
</dbReference>
<sequence length="663" mass="74265">MKKFRSVFLAAAACTVALGVAPSTAQTTGQPTVPIEVWALRDTMTQVQVSPSGKSILVIKNESREGDYLMELYDTDDLGKKPYRIAADPMEIIGAQWVGDDYIFGTAWQQNRSRVNGPEEGTYDYASFIFDVKAKKFRRVEGVFSIASLLPNDPDHILIGTGREVGSAIEVDPFSAFRPREYSKLNLKTGGKQLVLKGSEKYPSAVFDSEGNPRWTSGYDRATKEEVTYYRKPGDSSWTEFARYDQDKHENLYRVLSGFMGLRGFKADDPNIGYVIDNRGEDKAALWEFNFETGQYGEKLAGTDQADIMWIQTSSIPGDDTLVAARYPWDKRNRIWFDEQEKALYEALEAQIPHAHEVSISSRSLDGNIMIVQNRGPRDPGSFWLVKDGRMSKLGSRNPLLKPEDLSDVEFIRYPARDGKTISGYVTKPKGEGPFPLVVLPHGGPHVNEVISYDEWGQLLANAGYMVLQPQYRMSVGWGQELFDSAYGQHGLAMQDDKDDGAQYLIDQGLVDPDRVAMFGWSYGGYAALVAASREPNMYQCVIAGAAVADPEKVYKLRSNPWTPKAIDDWAQRRGMIGINPINEVSKVNVPVLMVHGDVDARVLYFNFEDYQKAMKKAGKTDAQFLTLTGADHFYSTLMYEHQEQFYTKMLDFLANDCGPGGL</sequence>
<proteinExistence type="predicted"/>